<evidence type="ECO:0000256" key="1">
    <source>
        <dbReference type="ARBA" id="ARBA00022676"/>
    </source>
</evidence>
<dbReference type="PANTHER" id="PTHR34136">
    <property type="match status" value="1"/>
</dbReference>
<sequence>MSQSPLPTHSACPAPTSFVPGSQPPNLREPLQADLPSAPIPEAPECRVIWGVPFAKVTLPQAVDRIEQLIDRGRPSYVITANLNYVMLHHQQAGIPEITQQADLIVADGQPIVWRSRFGSPRLPERVAGSEMIYNLAKLAARRRWGIYFLGGAPGVAMRCAKALQKTHPTLRIAGVESPPFRELTSKEQEQQDRRIRSSGAQLLLVAFGQPKGERWIFQNYQRLGVPVSIQLGASFDFVAGGAQRASKLWQRLGAEWVHRMLTDPRRLAPRYARNATFLARMLVSECRSERGA</sequence>
<dbReference type="CDD" id="cd06533">
    <property type="entry name" value="Glyco_transf_WecG_TagA"/>
    <property type="match status" value="1"/>
</dbReference>
<organism evidence="4 5">
    <name type="scientific">Roseiconus nitratireducens</name>
    <dbReference type="NCBI Taxonomy" id="2605748"/>
    <lineage>
        <taxon>Bacteria</taxon>
        <taxon>Pseudomonadati</taxon>
        <taxon>Planctomycetota</taxon>
        <taxon>Planctomycetia</taxon>
        <taxon>Pirellulales</taxon>
        <taxon>Pirellulaceae</taxon>
        <taxon>Roseiconus</taxon>
    </lineage>
</organism>
<dbReference type="InterPro" id="IPR004629">
    <property type="entry name" value="WecG_TagA_CpsF"/>
</dbReference>
<comment type="caution">
    <text evidence="4">The sequence shown here is derived from an EMBL/GenBank/DDBJ whole genome shotgun (WGS) entry which is preliminary data.</text>
</comment>
<evidence type="ECO:0000313" key="4">
    <source>
        <dbReference type="EMBL" id="KAA5547145.1"/>
    </source>
</evidence>
<gene>
    <name evidence="4" type="ORF">FYK55_01645</name>
</gene>
<keyword evidence="1" id="KW-0328">Glycosyltransferase</keyword>
<evidence type="ECO:0000256" key="3">
    <source>
        <dbReference type="SAM" id="MobiDB-lite"/>
    </source>
</evidence>
<keyword evidence="2 4" id="KW-0808">Transferase</keyword>
<evidence type="ECO:0000256" key="2">
    <source>
        <dbReference type="ARBA" id="ARBA00022679"/>
    </source>
</evidence>
<reference evidence="4 5" key="1">
    <citation type="submission" date="2019-08" db="EMBL/GenBank/DDBJ databases">
        <authorList>
            <person name="Dhanesh K."/>
            <person name="Kumar G."/>
            <person name="Sasikala C."/>
            <person name="Venkata Ramana C."/>
        </authorList>
    </citation>
    <scope>NUCLEOTIDE SEQUENCE [LARGE SCALE GENOMIC DNA]</scope>
    <source>
        <strain evidence="4 5">JC645</strain>
    </source>
</reference>
<dbReference type="Proteomes" id="UP000324479">
    <property type="component" value="Unassembled WGS sequence"/>
</dbReference>
<accession>A0A5M6DNX5</accession>
<evidence type="ECO:0000313" key="5">
    <source>
        <dbReference type="Proteomes" id="UP000324479"/>
    </source>
</evidence>
<dbReference type="NCBIfam" id="TIGR00696">
    <property type="entry name" value="wecG_tagA_cpsF"/>
    <property type="match status" value="1"/>
</dbReference>
<feature type="region of interest" description="Disordered" evidence="3">
    <location>
        <begin position="1"/>
        <end position="36"/>
    </location>
</feature>
<proteinExistence type="predicted"/>
<dbReference type="GO" id="GO:0016758">
    <property type="term" value="F:hexosyltransferase activity"/>
    <property type="evidence" value="ECO:0007669"/>
    <property type="project" value="TreeGrafter"/>
</dbReference>
<dbReference type="EMBL" id="VWOX01000001">
    <property type="protein sequence ID" value="KAA5547145.1"/>
    <property type="molecule type" value="Genomic_DNA"/>
</dbReference>
<name>A0A5M6DNX5_9BACT</name>
<keyword evidence="5" id="KW-1185">Reference proteome</keyword>
<dbReference type="PANTHER" id="PTHR34136:SF1">
    <property type="entry name" value="UDP-N-ACETYL-D-MANNOSAMINURONIC ACID TRANSFERASE"/>
    <property type="match status" value="1"/>
</dbReference>
<dbReference type="Pfam" id="PF03808">
    <property type="entry name" value="Glyco_tran_WecG"/>
    <property type="match status" value="1"/>
</dbReference>
<dbReference type="AlphaFoldDB" id="A0A5M6DNX5"/>
<protein>
    <submittedName>
        <fullName evidence="4">WecB/TagA/CpsF family glycosyltransferase</fullName>
    </submittedName>
</protein>